<dbReference type="EnsemblMetazoa" id="XM_020003369.1">
    <property type="protein sequence ID" value="XP_019858928.1"/>
    <property type="gene ID" value="LOC109587129"/>
</dbReference>
<dbReference type="InterPro" id="IPR000569">
    <property type="entry name" value="HECT_dom"/>
</dbReference>
<dbReference type="STRING" id="400682.A0A1X7TLP3"/>
<name>A0A1X7TLP3_AMPQE</name>
<accession>A0A1X7TLP3</accession>
<feature type="domain" description="HECT" evidence="7">
    <location>
        <begin position="629"/>
        <end position="698"/>
    </location>
</feature>
<reference evidence="9" key="1">
    <citation type="journal article" date="2010" name="Nature">
        <title>The Amphimedon queenslandica genome and the evolution of animal complexity.</title>
        <authorList>
            <person name="Srivastava M."/>
            <person name="Simakov O."/>
            <person name="Chapman J."/>
            <person name="Fahey B."/>
            <person name="Gauthier M.E."/>
            <person name="Mitros T."/>
            <person name="Richards G.S."/>
            <person name="Conaco C."/>
            <person name="Dacre M."/>
            <person name="Hellsten U."/>
            <person name="Larroux C."/>
            <person name="Putnam N.H."/>
            <person name="Stanke M."/>
            <person name="Adamska M."/>
            <person name="Darling A."/>
            <person name="Degnan S.M."/>
            <person name="Oakley T.H."/>
            <person name="Plachetzki D.C."/>
            <person name="Zhai Y."/>
            <person name="Adamski M."/>
            <person name="Calcino A."/>
            <person name="Cummins S.F."/>
            <person name="Goodstein D.M."/>
            <person name="Harris C."/>
            <person name="Jackson D.J."/>
            <person name="Leys S.P."/>
            <person name="Shu S."/>
            <person name="Woodcroft B.J."/>
            <person name="Vervoort M."/>
            <person name="Kosik K.S."/>
            <person name="Manning G."/>
            <person name="Degnan B.M."/>
            <person name="Rokhsar D.S."/>
        </authorList>
    </citation>
    <scope>NUCLEOTIDE SEQUENCE [LARGE SCALE GENOMIC DNA]</scope>
</reference>
<evidence type="ECO:0000259" key="7">
    <source>
        <dbReference type="PROSITE" id="PS50237"/>
    </source>
</evidence>
<proteinExistence type="predicted"/>
<evidence type="ECO:0000256" key="3">
    <source>
        <dbReference type="ARBA" id="ARBA00022679"/>
    </source>
</evidence>
<feature type="compositionally biased region" description="Basic and acidic residues" evidence="6">
    <location>
        <begin position="26"/>
        <end position="35"/>
    </location>
</feature>
<dbReference type="AlphaFoldDB" id="A0A1X7TLP3"/>
<comment type="catalytic activity">
    <reaction evidence="1">
        <text>S-ubiquitinyl-[E2 ubiquitin-conjugating enzyme]-L-cysteine + [acceptor protein]-L-lysine = [E2 ubiquitin-conjugating enzyme]-L-cysteine + N(6)-ubiquitinyl-[acceptor protein]-L-lysine.</text>
        <dbReference type="EC" id="2.3.2.26"/>
    </reaction>
</comment>
<dbReference type="Gene3D" id="3.90.1750.10">
    <property type="entry name" value="Hect, E3 ligase catalytic domains"/>
    <property type="match status" value="1"/>
</dbReference>
<dbReference type="OMA" id="FLQEWCY"/>
<keyword evidence="4 5" id="KW-0833">Ubl conjugation pathway</keyword>
<evidence type="ECO:0000256" key="6">
    <source>
        <dbReference type="SAM" id="MobiDB-lite"/>
    </source>
</evidence>
<comment type="caution">
    <text evidence="5">Lacks conserved residue(s) required for the propagation of feature annotation.</text>
</comment>
<dbReference type="InterPro" id="IPR044611">
    <property type="entry name" value="E3A/B/C-like"/>
</dbReference>
<dbReference type="SMART" id="SM00119">
    <property type="entry name" value="HECTc"/>
    <property type="match status" value="1"/>
</dbReference>
<dbReference type="eggNOG" id="KOG1084">
    <property type="taxonomic scope" value="Eukaryota"/>
</dbReference>
<dbReference type="Proteomes" id="UP000007879">
    <property type="component" value="Unassembled WGS sequence"/>
</dbReference>
<keyword evidence="9" id="KW-1185">Reference proteome</keyword>
<protein>
    <recommendedName>
        <fullName evidence="2">HECT-type E3 ubiquitin transferase</fullName>
        <ecNumber evidence="2">2.3.2.26</ecNumber>
    </recommendedName>
</protein>
<keyword evidence="3" id="KW-0808">Transferase</keyword>
<evidence type="ECO:0000256" key="5">
    <source>
        <dbReference type="PROSITE-ProRule" id="PRU00104"/>
    </source>
</evidence>
<dbReference type="EC" id="2.3.2.26" evidence="2"/>
<dbReference type="PROSITE" id="PS50237">
    <property type="entry name" value="HECT"/>
    <property type="match status" value="2"/>
</dbReference>
<dbReference type="SUPFAM" id="SSF56204">
    <property type="entry name" value="Hect, E3 ligase catalytic domain"/>
    <property type="match status" value="1"/>
</dbReference>
<feature type="region of interest" description="Disordered" evidence="6">
    <location>
        <begin position="288"/>
        <end position="317"/>
    </location>
</feature>
<dbReference type="InterPro" id="IPR035983">
    <property type="entry name" value="Hect_E3_ubiquitin_ligase"/>
</dbReference>
<dbReference type="KEGG" id="aqu:109587129"/>
<dbReference type="InParanoid" id="A0A1X7TLP3"/>
<evidence type="ECO:0000313" key="9">
    <source>
        <dbReference type="Proteomes" id="UP000007879"/>
    </source>
</evidence>
<dbReference type="Pfam" id="PF00632">
    <property type="entry name" value="HECT"/>
    <property type="match status" value="1"/>
</dbReference>
<gene>
    <name evidence="8" type="primary">109587129</name>
</gene>
<dbReference type="GO" id="GO:0000209">
    <property type="term" value="P:protein polyubiquitination"/>
    <property type="evidence" value="ECO:0007669"/>
    <property type="project" value="InterPro"/>
</dbReference>
<sequence>MADDRVDELIQVTNSLKEELRSVVERLEDKKDKNSESTLPCSSGAASRGAAESSQTATTSTSRSVSGDEGFWSPMNVLRKRRSEPVTAKGKKKQRLPSWTHTFVCLAETDQECVPSPSEWATLQIAGLGEKKIVLDGDGDAQAIYDELLLQFPKLKEAGGFELLRTQDKGSKTLHIIDVPHESYNVPYLRAVVHSARIFIRPLQRDLSLLPDKEVQVTGNSLKEECFYCKERISMNLLRKHIETCIVKSSDPIEEQHVPIPANTVTIEGAPTVVSHDTIESVVSHNTVESGSGRLNDDIDLNLTPSPPSPYSPETPEATKDVALYSDQSIEIKSLSDVVFYLSKSIDLTVEFNMVVRRSSVLDDALRRMQKANFDPRMKLNVEFVGEDGVDLGGLTREFFRLVKFDLGKYLESTGCLRHDSLAFQDNVYLKIGILAGMALTHGGGAMNVLSQSVFKYICGVDPTDLRPEIAEVGDCNIRAILQKIKSCEDISSLKELVTTNQDIIFTSGYTKPIATLLLSDKDQIIATVVLHFVILSSLGEISQFRDGLLKIEGMQEMLEKYSNLLESFYCNKEIPLTSDLILQMFTSIKFSPKGTNMRDCEESAYIFFVNYLEDCERESSDTHCVSLQKILLFYSGSDSIPPLGYSVVTLTFSHDNIYPTASTCGMELTLPAMHKEYVVFKEHLYTGLTMNGGFGLV</sequence>
<evidence type="ECO:0000313" key="8">
    <source>
        <dbReference type="EnsemblMetazoa" id="Aqu2.1.15686_001"/>
    </source>
</evidence>
<evidence type="ECO:0000256" key="1">
    <source>
        <dbReference type="ARBA" id="ARBA00000885"/>
    </source>
</evidence>
<reference evidence="8" key="2">
    <citation type="submission" date="2017-05" db="UniProtKB">
        <authorList>
            <consortium name="EnsemblMetazoa"/>
        </authorList>
    </citation>
    <scope>IDENTIFICATION</scope>
</reference>
<organism evidence="8">
    <name type="scientific">Amphimedon queenslandica</name>
    <name type="common">Sponge</name>
    <dbReference type="NCBI Taxonomy" id="400682"/>
    <lineage>
        <taxon>Eukaryota</taxon>
        <taxon>Metazoa</taxon>
        <taxon>Porifera</taxon>
        <taxon>Demospongiae</taxon>
        <taxon>Heteroscleromorpha</taxon>
        <taxon>Haplosclerida</taxon>
        <taxon>Niphatidae</taxon>
        <taxon>Amphimedon</taxon>
    </lineage>
</organism>
<dbReference type="PANTHER" id="PTHR45700:SF8">
    <property type="entry name" value="HECT-TYPE E3 UBIQUITIN TRANSFERASE"/>
    <property type="match status" value="1"/>
</dbReference>
<evidence type="ECO:0000256" key="2">
    <source>
        <dbReference type="ARBA" id="ARBA00012485"/>
    </source>
</evidence>
<feature type="region of interest" description="Disordered" evidence="6">
    <location>
        <begin position="26"/>
        <end position="93"/>
    </location>
</feature>
<feature type="domain" description="HECT" evidence="7">
    <location>
        <begin position="372"/>
        <end position="403"/>
    </location>
</feature>
<evidence type="ECO:0000256" key="4">
    <source>
        <dbReference type="ARBA" id="ARBA00022786"/>
    </source>
</evidence>
<dbReference type="Gene3D" id="3.30.2410.10">
    <property type="entry name" value="Hect, E3 ligase catalytic domain"/>
    <property type="match status" value="1"/>
</dbReference>
<feature type="compositionally biased region" description="Low complexity" evidence="6">
    <location>
        <begin position="42"/>
        <end position="65"/>
    </location>
</feature>
<dbReference type="GO" id="GO:0061630">
    <property type="term" value="F:ubiquitin protein ligase activity"/>
    <property type="evidence" value="ECO:0007669"/>
    <property type="project" value="UniProtKB-EC"/>
</dbReference>
<dbReference type="PANTHER" id="PTHR45700">
    <property type="entry name" value="UBIQUITIN-PROTEIN LIGASE E3C"/>
    <property type="match status" value="1"/>
</dbReference>
<feature type="active site" description="Glycyl thioester intermediate" evidence="5">
    <location>
        <position position="665"/>
    </location>
</feature>
<dbReference type="OrthoDB" id="2384350at2759"/>
<dbReference type="EnsemblMetazoa" id="Aqu2.1.15686_001">
    <property type="protein sequence ID" value="Aqu2.1.15686_001"/>
    <property type="gene ID" value="Aqu2.1.15686"/>
</dbReference>